<feature type="non-terminal residue" evidence="3">
    <location>
        <position position="565"/>
    </location>
</feature>
<evidence type="ECO:0000259" key="2">
    <source>
        <dbReference type="Pfam" id="PF10374"/>
    </source>
</evidence>
<dbReference type="Pfam" id="PF10374">
    <property type="entry name" value="EST1"/>
    <property type="match status" value="1"/>
</dbReference>
<dbReference type="GO" id="GO:0070034">
    <property type="term" value="F:telomerase RNA binding"/>
    <property type="evidence" value="ECO:0007669"/>
    <property type="project" value="TreeGrafter"/>
</dbReference>
<sequence>MAAAATAAAMDARTSPMEAVNTAELTKLIRLASDELDSAMRAPNVDYFAPRLEELRNNYLELFCRLLLRNPYSSIRKDVVSKMWFRTIYPPIEQYRANSKQFESMLAWSHNQQPPSTLAAAYAESMDPIAVRRELSRWRARFQKFLQATTGVLLRLVTELAETHAIVAAGQLANLEAFALDYRALAVHAYGFDFVDSLRTELHPMLSTVQRAALAIISRLLTYLGDLSRYRILYTSKKQSVASMVRAVSTGVPQYQVSAASGSSDGADSNPQDMWWPAKHFYRGAIKLAPHRGQSQNQLAVIYGYERNTLDGVFCYYRALTTLYRFRPSEANLRTLLDNAIRGIRSPGTPAATSPTGGYQYYDAKLYGNFTQLRFLFAIHQPTEKELGKLDGARAGSARAPITPEMELELVGDVGAACAKFSQGIKSGSLDERQILMTQAIHLFEQQQLGCFNVGDKETPLHDIAIARLSALLVARMAESMCFAVVGSINEAMQRARELKSEVDMVAKAARRGVPSLLVTLMWIVSASVRVARDSTTRGYLSENGAPITELKSQVFVAVRDTGLL</sequence>
<dbReference type="Gene3D" id="1.25.40.10">
    <property type="entry name" value="Tetratricopeptide repeat domain"/>
    <property type="match status" value="1"/>
</dbReference>
<dbReference type="InterPro" id="IPR019458">
    <property type="entry name" value="Est1-like_N"/>
</dbReference>
<feature type="domain" description="DNA/RNA-binding" evidence="1">
    <location>
        <begin position="278"/>
        <end position="340"/>
    </location>
</feature>
<dbReference type="InterPro" id="IPR045153">
    <property type="entry name" value="Est1/Ebs1-like"/>
</dbReference>
<dbReference type="GO" id="GO:0005697">
    <property type="term" value="C:telomerase holoenzyme complex"/>
    <property type="evidence" value="ECO:0007669"/>
    <property type="project" value="TreeGrafter"/>
</dbReference>
<dbReference type="EMBL" id="JANBQF010000820">
    <property type="protein sequence ID" value="KAJ1998957.1"/>
    <property type="molecule type" value="Genomic_DNA"/>
</dbReference>
<proteinExistence type="predicted"/>
<dbReference type="Proteomes" id="UP001150907">
    <property type="component" value="Unassembled WGS sequence"/>
</dbReference>
<reference evidence="3" key="1">
    <citation type="submission" date="2022-07" db="EMBL/GenBank/DDBJ databases">
        <title>Phylogenomic reconstructions and comparative analyses of Kickxellomycotina fungi.</title>
        <authorList>
            <person name="Reynolds N.K."/>
            <person name="Stajich J.E."/>
            <person name="Barry K."/>
            <person name="Grigoriev I.V."/>
            <person name="Crous P."/>
            <person name="Smith M.E."/>
        </authorList>
    </citation>
    <scope>NUCLEOTIDE SEQUENCE</scope>
    <source>
        <strain evidence="3">IMI 214461</strain>
    </source>
</reference>
<protein>
    <submittedName>
        <fullName evidence="3">Uncharacterized protein</fullName>
    </submittedName>
</protein>
<dbReference type="OrthoDB" id="69928at2759"/>
<dbReference type="GO" id="GO:0000184">
    <property type="term" value="P:nuclear-transcribed mRNA catabolic process, nonsense-mediated decay"/>
    <property type="evidence" value="ECO:0007669"/>
    <property type="project" value="TreeGrafter"/>
</dbReference>
<accession>A0A9W8BFX7</accession>
<dbReference type="PANTHER" id="PTHR15696:SF0">
    <property type="entry name" value="TELOMERASE-BINDING PROTEIN EST1A"/>
    <property type="match status" value="1"/>
</dbReference>
<organism evidence="3 4">
    <name type="scientific">Coemansia thaxteri</name>
    <dbReference type="NCBI Taxonomy" id="2663907"/>
    <lineage>
        <taxon>Eukaryota</taxon>
        <taxon>Fungi</taxon>
        <taxon>Fungi incertae sedis</taxon>
        <taxon>Zoopagomycota</taxon>
        <taxon>Kickxellomycotina</taxon>
        <taxon>Kickxellomycetes</taxon>
        <taxon>Kickxellales</taxon>
        <taxon>Kickxellaceae</taxon>
        <taxon>Coemansia</taxon>
    </lineage>
</organism>
<dbReference type="PANTHER" id="PTHR15696">
    <property type="entry name" value="SMG-7 SUPPRESSOR WITH MORPHOLOGICAL EFFECT ON GENITALIA PROTEIN 7"/>
    <property type="match status" value="1"/>
</dbReference>
<dbReference type="InterPro" id="IPR011990">
    <property type="entry name" value="TPR-like_helical_dom_sf"/>
</dbReference>
<feature type="domain" description="Telomerase activating protein Est1-like N-terminal" evidence="2">
    <location>
        <begin position="79"/>
        <end position="234"/>
    </location>
</feature>
<gene>
    <name evidence="3" type="ORF">H4R26_005257</name>
</gene>
<name>A0A9W8BFX7_9FUNG</name>
<evidence type="ECO:0000259" key="1">
    <source>
        <dbReference type="Pfam" id="PF10373"/>
    </source>
</evidence>
<dbReference type="InterPro" id="IPR018834">
    <property type="entry name" value="DNA/RNA-bd_Est1-type"/>
</dbReference>
<dbReference type="Pfam" id="PF10373">
    <property type="entry name" value="EST1_DNA_bind"/>
    <property type="match status" value="1"/>
</dbReference>
<comment type="caution">
    <text evidence="3">The sequence shown here is derived from an EMBL/GenBank/DDBJ whole genome shotgun (WGS) entry which is preliminary data.</text>
</comment>
<dbReference type="SUPFAM" id="SSF48452">
    <property type="entry name" value="TPR-like"/>
    <property type="match status" value="1"/>
</dbReference>
<evidence type="ECO:0000313" key="4">
    <source>
        <dbReference type="Proteomes" id="UP001150907"/>
    </source>
</evidence>
<dbReference type="GO" id="GO:0042162">
    <property type="term" value="F:telomeric DNA binding"/>
    <property type="evidence" value="ECO:0007669"/>
    <property type="project" value="TreeGrafter"/>
</dbReference>
<keyword evidence="4" id="KW-1185">Reference proteome</keyword>
<dbReference type="AlphaFoldDB" id="A0A9W8BFX7"/>
<evidence type="ECO:0000313" key="3">
    <source>
        <dbReference type="EMBL" id="KAJ1998957.1"/>
    </source>
</evidence>